<accession>A0A9K3GIL5</accession>
<proteinExistence type="predicted"/>
<feature type="non-terminal residue" evidence="2">
    <location>
        <position position="1"/>
    </location>
</feature>
<evidence type="ECO:0000313" key="2">
    <source>
        <dbReference type="EMBL" id="GIQ85289.1"/>
    </source>
</evidence>
<sequence>DVRFTAVGGMDPVHTLHFEDLSVSVKELRESIADSLELEDASQLSLFYLTCASEINGKTKPASKGMELTDAIMHIADTKLEQYGFCLAVERSVPKITGKRRVCAKLWLKPSTVPIPHTAVLDLKAVAYADAKNRVSVSDLLDAVSQQMVHMQPMHPSLHLSYEHARIFSTQTSYTYSNSYSYSGYSSYTAVPAKTTLSKYVADGMDTETMLTVPSDKTYFVIDCTPSHVTVPHTEGEEMKKACVLVTSPSSLVDGSSYAIYAPVTVTYRPKPKKAGNACAGNPGPGGFTYVDPYSPVRAEGEAVVVQPVEEAEPEIEHPPQWESVVAQLREGVARVKKVEAEQLLREKGNLLDDEEDMVVDTPEEDVKTVEAEGEGEGEGEAEKAHIATISYNNNRWIDSEDMLLTKLATAGTAVGCGSYTHMGVLKMVLAETRAERDQLDKPTVYTSSNRMSYGVSKRPYRERGLVINVAKGPEKEGKDTE</sequence>
<evidence type="ECO:0000256" key="1">
    <source>
        <dbReference type="SAM" id="MobiDB-lite"/>
    </source>
</evidence>
<keyword evidence="3" id="KW-1185">Reference proteome</keyword>
<name>A0A9K3GIL5_9EUKA</name>
<gene>
    <name evidence="2" type="ORF">KIPB_006929</name>
</gene>
<dbReference type="EMBL" id="BDIP01001864">
    <property type="protein sequence ID" value="GIQ85289.1"/>
    <property type="molecule type" value="Genomic_DNA"/>
</dbReference>
<organism evidence="2 3">
    <name type="scientific">Kipferlia bialata</name>
    <dbReference type="NCBI Taxonomy" id="797122"/>
    <lineage>
        <taxon>Eukaryota</taxon>
        <taxon>Metamonada</taxon>
        <taxon>Carpediemonas-like organisms</taxon>
        <taxon>Kipferlia</taxon>
    </lineage>
</organism>
<feature type="region of interest" description="Disordered" evidence="1">
    <location>
        <begin position="360"/>
        <end position="382"/>
    </location>
</feature>
<evidence type="ECO:0000313" key="3">
    <source>
        <dbReference type="Proteomes" id="UP000265618"/>
    </source>
</evidence>
<dbReference type="AlphaFoldDB" id="A0A9K3GIL5"/>
<protein>
    <submittedName>
        <fullName evidence="2">Uncharacterized protein</fullName>
    </submittedName>
</protein>
<comment type="caution">
    <text evidence="2">The sequence shown here is derived from an EMBL/GenBank/DDBJ whole genome shotgun (WGS) entry which is preliminary data.</text>
</comment>
<dbReference type="Proteomes" id="UP000265618">
    <property type="component" value="Unassembled WGS sequence"/>
</dbReference>
<reference evidence="2 3" key="1">
    <citation type="journal article" date="2018" name="PLoS ONE">
        <title>The draft genome of Kipferlia bialata reveals reductive genome evolution in fornicate parasites.</title>
        <authorList>
            <person name="Tanifuji G."/>
            <person name="Takabayashi S."/>
            <person name="Kume K."/>
            <person name="Takagi M."/>
            <person name="Nakayama T."/>
            <person name="Kamikawa R."/>
            <person name="Inagaki Y."/>
            <person name="Hashimoto T."/>
        </authorList>
    </citation>
    <scope>NUCLEOTIDE SEQUENCE [LARGE SCALE GENOMIC DNA]</scope>
    <source>
        <strain evidence="2">NY0173</strain>
    </source>
</reference>